<comment type="subcellular location">
    <subcellularLocation>
        <location evidence="1 10">Cell outer membrane</location>
        <topology evidence="1 10">Multi-pass membrane protein</topology>
    </subcellularLocation>
</comment>
<keyword evidence="6 11" id="KW-0798">TonB box</keyword>
<evidence type="ECO:0000256" key="10">
    <source>
        <dbReference type="PROSITE-ProRule" id="PRU01360"/>
    </source>
</evidence>
<evidence type="ECO:0000256" key="4">
    <source>
        <dbReference type="ARBA" id="ARBA00022692"/>
    </source>
</evidence>
<comment type="caution">
    <text evidence="14">The sequence shown here is derived from an EMBL/GenBank/DDBJ whole genome shotgun (WGS) entry which is preliminary data.</text>
</comment>
<evidence type="ECO:0000256" key="2">
    <source>
        <dbReference type="ARBA" id="ARBA00022448"/>
    </source>
</evidence>
<keyword evidence="5" id="KW-0732">Signal</keyword>
<sequence>MAFAQNVTVKGKVTDATTGETLPGVSVAIQGTTTGAQTDANGAYTISVPGNATLTFTFIGYAKQQIAVAGKPVIDVKMATQINELQQVIVVGYGTQRKLDVTGSVAQVKGEELSKQPDPNPVSALQGKVAGVQITNSGTPGASPQITIRGLGTIYGSTSPLYVVDGVWFDDINFLNSSDIESMSILKDASSEAIYGIRAANGVVLITTKKGKGKTTVNYNGYVGVQKATNLVKMADASQYAQLVNELNGTNTFTDPASLGKGTDWFKVILRNAITYNNNVSISGSTEKSSYNLSIGYLNQAGTVKTNSYDRLTVRLQQDLQAYKFLKIGYNTIFQGSNSKDVPTDIIYKAYAAAPVVPVYNADGTYGDPANYPIGNSPTNPQAQLDNFNQRTQDYRFNGNMFGELKFNDHLTFRTSFGGDVEQNEVRTYIPQYAATQFQYNTTSDLTLTKTQTRNWIWENTLTYDQTFNKDHKLTFLLGQTAQHNYNYYQTSTVQNAPNATANYYIASGTSSTATVTDNGAITNSSSYFARANYSFKSKYLLNASLRADGSSAFSSDQRWGYFPSLGAGWVISNEDFMKNQHVFDNLKLRGSWGKIGNASIPANIYTGTVSRTGDLTGVYGQSNGVYGSGANITTITNPTLYWEKGVGTDFGLEGGLFDNRLTFEVDYYSRKTEKAIFNVPVLASLGTTNGAIITNQGTFRNQGWEFSAGWKGNTGKDFSYSINGNFSINNNKVLGVLTGNNIVYAGNGATGGATTSIIQAGLPMGVFYGYKVTGIFQNAAQVASSAQKDASPGDFIYKDVNGDGAIDGKDRVVLGNPNPKFMFGLNTTFSYKAFDLTVDIQGQAKASVYNANKGLRYGSENYTENFYNNRWHGEGTSNTYPSANIGGGSNYYPNSWYVENASYVRLRNLQLGYNLPASVINKLHVQRFRIYANAQNAVNIFGYKGFNPEIGRTASSVSSNSANPTTAGIDNGVYPLYATYNLGVNVTF</sequence>
<dbReference type="SUPFAM" id="SSF49464">
    <property type="entry name" value="Carboxypeptidase regulatory domain-like"/>
    <property type="match status" value="1"/>
</dbReference>
<evidence type="ECO:0000256" key="8">
    <source>
        <dbReference type="ARBA" id="ARBA00023170"/>
    </source>
</evidence>
<keyword evidence="4 10" id="KW-0812">Transmembrane</keyword>
<proteinExistence type="inferred from homology"/>
<name>A0A1Q5ZYV4_9SPHI</name>
<protein>
    <recommendedName>
        <fullName evidence="16">TonB-dependent receptor plug domain-containing protein</fullName>
    </recommendedName>
</protein>
<dbReference type="PANTHER" id="PTHR30069">
    <property type="entry name" value="TONB-DEPENDENT OUTER MEMBRANE RECEPTOR"/>
    <property type="match status" value="1"/>
</dbReference>
<evidence type="ECO:0008006" key="16">
    <source>
        <dbReference type="Google" id="ProtNLM"/>
    </source>
</evidence>
<dbReference type="SUPFAM" id="SSF56935">
    <property type="entry name" value="Porins"/>
    <property type="match status" value="1"/>
</dbReference>
<dbReference type="InterPro" id="IPR008969">
    <property type="entry name" value="CarboxyPept-like_regulatory"/>
</dbReference>
<dbReference type="RefSeq" id="WP_245770810.1">
    <property type="nucleotide sequence ID" value="NZ_FPAM01000005.1"/>
</dbReference>
<dbReference type="InterPro" id="IPR012910">
    <property type="entry name" value="Plug_dom"/>
</dbReference>
<evidence type="ECO:0000256" key="5">
    <source>
        <dbReference type="ARBA" id="ARBA00022729"/>
    </source>
</evidence>
<dbReference type="InterPro" id="IPR039426">
    <property type="entry name" value="TonB-dep_rcpt-like"/>
</dbReference>
<reference evidence="14 15" key="1">
    <citation type="submission" date="2016-11" db="EMBL/GenBank/DDBJ databases">
        <title>Whole Genome Sequencing of Mucilaginibacter polytrichastri RG4-7(T) isolated from the moss sample.</title>
        <authorList>
            <person name="Li Y."/>
        </authorList>
    </citation>
    <scope>NUCLEOTIDE SEQUENCE [LARGE SCALE GENOMIC DNA]</scope>
    <source>
        <strain evidence="14 15">RG4-7</strain>
    </source>
</reference>
<keyword evidence="8" id="KW-0675">Receptor</keyword>
<keyword evidence="15" id="KW-1185">Reference proteome</keyword>
<dbReference type="GO" id="GO:0015344">
    <property type="term" value="F:siderophore uptake transmembrane transporter activity"/>
    <property type="evidence" value="ECO:0007669"/>
    <property type="project" value="TreeGrafter"/>
</dbReference>
<evidence type="ECO:0000256" key="7">
    <source>
        <dbReference type="ARBA" id="ARBA00023136"/>
    </source>
</evidence>
<evidence type="ECO:0000313" key="15">
    <source>
        <dbReference type="Proteomes" id="UP000186720"/>
    </source>
</evidence>
<keyword evidence="7 10" id="KW-0472">Membrane</keyword>
<dbReference type="InterPro" id="IPR000531">
    <property type="entry name" value="Beta-barrel_TonB"/>
</dbReference>
<dbReference type="Gene3D" id="2.40.170.20">
    <property type="entry name" value="TonB-dependent receptor, beta-barrel domain"/>
    <property type="match status" value="1"/>
</dbReference>
<dbReference type="GO" id="GO:0009279">
    <property type="term" value="C:cell outer membrane"/>
    <property type="evidence" value="ECO:0007669"/>
    <property type="project" value="UniProtKB-SubCell"/>
</dbReference>
<evidence type="ECO:0000313" key="14">
    <source>
        <dbReference type="EMBL" id="OKS86955.1"/>
    </source>
</evidence>
<dbReference type="PROSITE" id="PS52016">
    <property type="entry name" value="TONB_DEPENDENT_REC_3"/>
    <property type="match status" value="1"/>
</dbReference>
<dbReference type="Pfam" id="PF07715">
    <property type="entry name" value="Plug"/>
    <property type="match status" value="1"/>
</dbReference>
<dbReference type="FunFam" id="2.170.130.10:FF:000008">
    <property type="entry name" value="SusC/RagA family TonB-linked outer membrane protein"/>
    <property type="match status" value="1"/>
</dbReference>
<keyword evidence="9 10" id="KW-0998">Cell outer membrane</keyword>
<dbReference type="AlphaFoldDB" id="A0A1Q5ZYV4"/>
<dbReference type="NCBIfam" id="TIGR04056">
    <property type="entry name" value="OMP_RagA_SusC"/>
    <property type="match status" value="1"/>
</dbReference>
<dbReference type="GO" id="GO:0044718">
    <property type="term" value="P:siderophore transmembrane transport"/>
    <property type="evidence" value="ECO:0007669"/>
    <property type="project" value="TreeGrafter"/>
</dbReference>
<dbReference type="NCBIfam" id="TIGR04057">
    <property type="entry name" value="SusC_RagA_signa"/>
    <property type="match status" value="1"/>
</dbReference>
<dbReference type="EMBL" id="MPPL01000001">
    <property type="protein sequence ID" value="OKS86955.1"/>
    <property type="molecule type" value="Genomic_DNA"/>
</dbReference>
<dbReference type="InterPro" id="IPR036942">
    <property type="entry name" value="Beta-barrel_TonB_sf"/>
</dbReference>
<comment type="similarity">
    <text evidence="10 11">Belongs to the TonB-dependent receptor family.</text>
</comment>
<dbReference type="Pfam" id="PF13715">
    <property type="entry name" value="CarbopepD_reg_2"/>
    <property type="match status" value="1"/>
</dbReference>
<evidence type="ECO:0000256" key="11">
    <source>
        <dbReference type="RuleBase" id="RU003357"/>
    </source>
</evidence>
<dbReference type="Proteomes" id="UP000186720">
    <property type="component" value="Unassembled WGS sequence"/>
</dbReference>
<dbReference type="STRING" id="1302689.RG47T_2413"/>
<dbReference type="InterPro" id="IPR023996">
    <property type="entry name" value="TonB-dep_OMP_SusC/RagA"/>
</dbReference>
<dbReference type="Gene3D" id="2.170.130.10">
    <property type="entry name" value="TonB-dependent receptor, plug domain"/>
    <property type="match status" value="1"/>
</dbReference>
<evidence type="ECO:0000256" key="9">
    <source>
        <dbReference type="ARBA" id="ARBA00023237"/>
    </source>
</evidence>
<feature type="domain" description="TonB-dependent receptor-like beta-barrel" evidence="12">
    <location>
        <begin position="363"/>
        <end position="937"/>
    </location>
</feature>
<dbReference type="InterPro" id="IPR037066">
    <property type="entry name" value="Plug_dom_sf"/>
</dbReference>
<dbReference type="InterPro" id="IPR023997">
    <property type="entry name" value="TonB-dep_OMP_SusC/RagA_CS"/>
</dbReference>
<evidence type="ECO:0000256" key="1">
    <source>
        <dbReference type="ARBA" id="ARBA00004571"/>
    </source>
</evidence>
<keyword evidence="2 10" id="KW-0813">Transport</keyword>
<evidence type="ECO:0000256" key="3">
    <source>
        <dbReference type="ARBA" id="ARBA00022452"/>
    </source>
</evidence>
<dbReference type="Pfam" id="PF00593">
    <property type="entry name" value="TonB_dep_Rec_b-barrel"/>
    <property type="match status" value="1"/>
</dbReference>
<evidence type="ECO:0000259" key="12">
    <source>
        <dbReference type="Pfam" id="PF00593"/>
    </source>
</evidence>
<organism evidence="14 15">
    <name type="scientific">Mucilaginibacter polytrichastri</name>
    <dbReference type="NCBI Taxonomy" id="1302689"/>
    <lineage>
        <taxon>Bacteria</taxon>
        <taxon>Pseudomonadati</taxon>
        <taxon>Bacteroidota</taxon>
        <taxon>Sphingobacteriia</taxon>
        <taxon>Sphingobacteriales</taxon>
        <taxon>Sphingobacteriaceae</taxon>
        <taxon>Mucilaginibacter</taxon>
    </lineage>
</organism>
<dbReference type="PANTHER" id="PTHR30069:SF29">
    <property type="entry name" value="HEMOGLOBIN AND HEMOGLOBIN-HAPTOGLOBIN-BINDING PROTEIN 1-RELATED"/>
    <property type="match status" value="1"/>
</dbReference>
<gene>
    <name evidence="14" type="ORF">RG47T_2413</name>
</gene>
<accession>A0A1Q5ZYV4</accession>
<dbReference type="Gene3D" id="2.60.40.1120">
    <property type="entry name" value="Carboxypeptidase-like, regulatory domain"/>
    <property type="match status" value="1"/>
</dbReference>
<evidence type="ECO:0000259" key="13">
    <source>
        <dbReference type="Pfam" id="PF07715"/>
    </source>
</evidence>
<keyword evidence="3 10" id="KW-1134">Transmembrane beta strand</keyword>
<evidence type="ECO:0000256" key="6">
    <source>
        <dbReference type="ARBA" id="ARBA00023077"/>
    </source>
</evidence>
<feature type="domain" description="TonB-dependent receptor plug" evidence="13">
    <location>
        <begin position="98"/>
        <end position="203"/>
    </location>
</feature>